<dbReference type="GO" id="GO:0051301">
    <property type="term" value="P:cell division"/>
    <property type="evidence" value="ECO:0007669"/>
    <property type="project" value="UniProtKB-KW"/>
</dbReference>
<keyword evidence="7" id="KW-1185">Reference proteome</keyword>
<dbReference type="InterPro" id="IPR006671">
    <property type="entry name" value="Cyclin_N"/>
</dbReference>
<sequence>MSAKLLCVEKVNQDTREAQYDRVIYNDNRVLKNLLLQQDISLPRFNYFKQIQSDIQPYMRKVVANWMMEVCEDQRCEVQVFPLAMNLMDRFLCTHDVKKCQLQLTGATCLLIASKTRQCIQIPVHLLCHYTENSITPNDLRDWEMLIMSKLRWKVYAVTGCDFIEHLLQELDVSNDSRIRDHAHTLLALACTGKY</sequence>
<dbReference type="InterPro" id="IPR048258">
    <property type="entry name" value="Cyclins_cyclin-box"/>
</dbReference>
<dbReference type="FunFam" id="1.10.472.10:FF:000003">
    <property type="entry name" value="G1/S-specific cyclin-D2"/>
    <property type="match status" value="1"/>
</dbReference>
<evidence type="ECO:0000313" key="6">
    <source>
        <dbReference type="EMBL" id="KAK9498134.1"/>
    </source>
</evidence>
<dbReference type="Pfam" id="PF00134">
    <property type="entry name" value="Cyclin_N"/>
    <property type="match status" value="1"/>
</dbReference>
<dbReference type="InterPro" id="IPR036915">
    <property type="entry name" value="Cyclin-like_sf"/>
</dbReference>
<evidence type="ECO:0000313" key="7">
    <source>
        <dbReference type="Proteomes" id="UP001461498"/>
    </source>
</evidence>
<dbReference type="Gene3D" id="1.10.472.10">
    <property type="entry name" value="Cyclin-like"/>
    <property type="match status" value="1"/>
</dbReference>
<evidence type="ECO:0000256" key="2">
    <source>
        <dbReference type="ARBA" id="ARBA00023127"/>
    </source>
</evidence>
<keyword evidence="3" id="KW-0131">Cell cycle</keyword>
<dbReference type="InterPro" id="IPR039361">
    <property type="entry name" value="Cyclin"/>
</dbReference>
<dbReference type="GO" id="GO:0000278">
    <property type="term" value="P:mitotic cell cycle"/>
    <property type="evidence" value="ECO:0007669"/>
    <property type="project" value="UniProtKB-ARBA"/>
</dbReference>
<accession>A0AAW1CKV7</accession>
<dbReference type="PROSITE" id="PS00292">
    <property type="entry name" value="CYCLINS"/>
    <property type="match status" value="1"/>
</dbReference>
<protein>
    <recommendedName>
        <fullName evidence="5">Cyclin-like domain-containing protein</fullName>
    </recommendedName>
</protein>
<feature type="domain" description="Cyclin-like" evidence="5">
    <location>
        <begin position="65"/>
        <end position="149"/>
    </location>
</feature>
<dbReference type="PANTHER" id="PTHR10177">
    <property type="entry name" value="CYCLINS"/>
    <property type="match status" value="1"/>
</dbReference>
<gene>
    <name evidence="6" type="ORF">O3M35_004012</name>
</gene>
<keyword evidence="2 4" id="KW-0195">Cyclin</keyword>
<proteinExistence type="inferred from homology"/>
<organism evidence="6 7">
    <name type="scientific">Rhynocoris fuscipes</name>
    <dbReference type="NCBI Taxonomy" id="488301"/>
    <lineage>
        <taxon>Eukaryota</taxon>
        <taxon>Metazoa</taxon>
        <taxon>Ecdysozoa</taxon>
        <taxon>Arthropoda</taxon>
        <taxon>Hexapoda</taxon>
        <taxon>Insecta</taxon>
        <taxon>Pterygota</taxon>
        <taxon>Neoptera</taxon>
        <taxon>Paraneoptera</taxon>
        <taxon>Hemiptera</taxon>
        <taxon>Heteroptera</taxon>
        <taxon>Panheteroptera</taxon>
        <taxon>Cimicomorpha</taxon>
        <taxon>Reduviidae</taxon>
        <taxon>Harpactorinae</taxon>
        <taxon>Harpactorini</taxon>
        <taxon>Rhynocoris</taxon>
    </lineage>
</organism>
<dbReference type="AlphaFoldDB" id="A0AAW1CKV7"/>
<keyword evidence="1" id="KW-0132">Cell division</keyword>
<evidence type="ECO:0000256" key="3">
    <source>
        <dbReference type="ARBA" id="ARBA00023306"/>
    </source>
</evidence>
<comment type="similarity">
    <text evidence="4">Belongs to the cyclin family.</text>
</comment>
<dbReference type="Proteomes" id="UP001461498">
    <property type="component" value="Unassembled WGS sequence"/>
</dbReference>
<evidence type="ECO:0000256" key="4">
    <source>
        <dbReference type="RuleBase" id="RU000383"/>
    </source>
</evidence>
<evidence type="ECO:0000256" key="1">
    <source>
        <dbReference type="ARBA" id="ARBA00022618"/>
    </source>
</evidence>
<dbReference type="EMBL" id="JAPXFL010000013">
    <property type="protein sequence ID" value="KAK9498134.1"/>
    <property type="molecule type" value="Genomic_DNA"/>
</dbReference>
<reference evidence="6 7" key="1">
    <citation type="submission" date="2022-12" db="EMBL/GenBank/DDBJ databases">
        <title>Chromosome-level genome assembly of true bugs.</title>
        <authorList>
            <person name="Ma L."/>
            <person name="Li H."/>
        </authorList>
    </citation>
    <scope>NUCLEOTIDE SEQUENCE [LARGE SCALE GENOMIC DNA]</scope>
    <source>
        <strain evidence="6">Lab_2022b</strain>
    </source>
</reference>
<evidence type="ECO:0000259" key="5">
    <source>
        <dbReference type="SMART" id="SM00385"/>
    </source>
</evidence>
<name>A0AAW1CKV7_9HEMI</name>
<dbReference type="SUPFAM" id="SSF47954">
    <property type="entry name" value="Cyclin-like"/>
    <property type="match status" value="1"/>
</dbReference>
<comment type="caution">
    <text evidence="6">The sequence shown here is derived from an EMBL/GenBank/DDBJ whole genome shotgun (WGS) entry which is preliminary data.</text>
</comment>
<dbReference type="SMART" id="SM00385">
    <property type="entry name" value="CYCLIN"/>
    <property type="match status" value="1"/>
</dbReference>
<dbReference type="InterPro" id="IPR013763">
    <property type="entry name" value="Cyclin-like_dom"/>
</dbReference>